<accession>A0A4Y2TQ91</accession>
<sequence length="379" mass="41626">MSHYNGHHLTWPETPIGQSTLPDQMCVTVKGFALERKCFGDFYTGAHWSPVEKDCAGVQSELTMTLYRLAKTNITEENAVNATMSMEMLTTTSEGLSPADVQYTVQILRNVASIPIIEPEVLRASVHTVDVVIEAISTSEYRDILSNLSSKITSAMENITLNTQTNERAVKVAGNNIAMYVLPLTLVPRGGVLENWGSNVTLLFNDSIKGPDERLNQFESIEAAALLPENVLTKTLSNNRTTMAMAIRKSSQLLKNLSVIIPVIDLAIGPEPVYDVDPPLEMVFKIPKINVPFRSSTKLFLGVSRNSELGSDGEDDISADSPSPTFRTTPGEGVWSLGMIWLATGPIHDGSSVESGFEPEALLPRSRGLATRPPFRWYW</sequence>
<reference evidence="2 3" key="1">
    <citation type="journal article" date="2019" name="Sci. Rep.">
        <title>Orb-weaving spider Araneus ventricosus genome elucidates the spidroin gene catalogue.</title>
        <authorList>
            <person name="Kono N."/>
            <person name="Nakamura H."/>
            <person name="Ohtoshi R."/>
            <person name="Moran D.A.P."/>
            <person name="Shinohara A."/>
            <person name="Yoshida Y."/>
            <person name="Fujiwara M."/>
            <person name="Mori M."/>
            <person name="Tomita M."/>
            <person name="Arakawa K."/>
        </authorList>
    </citation>
    <scope>NUCLEOTIDE SEQUENCE [LARGE SCALE GENOMIC DNA]</scope>
</reference>
<dbReference type="OrthoDB" id="6487061at2759"/>
<dbReference type="AlphaFoldDB" id="A0A4Y2TQ91"/>
<comment type="caution">
    <text evidence="2">The sequence shown here is derived from an EMBL/GenBank/DDBJ whole genome shotgun (WGS) entry which is preliminary data.</text>
</comment>
<name>A0A4Y2TQ91_ARAVE</name>
<evidence type="ECO:0000313" key="3">
    <source>
        <dbReference type="Proteomes" id="UP000499080"/>
    </source>
</evidence>
<dbReference type="PANTHER" id="PTHR45692">
    <property type="entry name" value="G_PROTEIN_RECEP_F2_4 DOMAIN-CONTAINING PROTEIN"/>
    <property type="match status" value="1"/>
</dbReference>
<keyword evidence="3" id="KW-1185">Reference proteome</keyword>
<evidence type="ECO:0000313" key="2">
    <source>
        <dbReference type="EMBL" id="GBO02813.1"/>
    </source>
</evidence>
<organism evidence="2 3">
    <name type="scientific">Araneus ventricosus</name>
    <name type="common">Orbweaver spider</name>
    <name type="synonym">Epeira ventricosa</name>
    <dbReference type="NCBI Taxonomy" id="182803"/>
    <lineage>
        <taxon>Eukaryota</taxon>
        <taxon>Metazoa</taxon>
        <taxon>Ecdysozoa</taxon>
        <taxon>Arthropoda</taxon>
        <taxon>Chelicerata</taxon>
        <taxon>Arachnida</taxon>
        <taxon>Araneae</taxon>
        <taxon>Araneomorphae</taxon>
        <taxon>Entelegynae</taxon>
        <taxon>Araneoidea</taxon>
        <taxon>Araneidae</taxon>
        <taxon>Araneus</taxon>
    </lineage>
</organism>
<dbReference type="Proteomes" id="UP000499080">
    <property type="component" value="Unassembled WGS sequence"/>
</dbReference>
<feature type="region of interest" description="Disordered" evidence="1">
    <location>
        <begin position="309"/>
        <end position="328"/>
    </location>
</feature>
<protein>
    <submittedName>
        <fullName evidence="2">Uncharacterized protein</fullName>
    </submittedName>
</protein>
<evidence type="ECO:0000256" key="1">
    <source>
        <dbReference type="SAM" id="MobiDB-lite"/>
    </source>
</evidence>
<dbReference type="EMBL" id="BGPR01030355">
    <property type="protein sequence ID" value="GBO02813.1"/>
    <property type="molecule type" value="Genomic_DNA"/>
</dbReference>
<dbReference type="PANTHER" id="PTHR45692:SF1">
    <property type="entry name" value="G-PROTEIN COUPLED RECEPTORS FAMILY 2 PROFILE 2 DOMAIN-CONTAINING PROTEIN"/>
    <property type="match status" value="1"/>
</dbReference>
<gene>
    <name evidence="2" type="ORF">AVEN_5370_1</name>
</gene>
<proteinExistence type="predicted"/>